<sequence length="77" mass="8764">MELWASIKGIKGSGIEWRRNFDRTIETHLVLSKACLIESAQSPNTASVGIQLSKGHRVINQVARIKWMWSIWQNSSI</sequence>
<dbReference type="AlphaFoldDB" id="A0AAV0MCH2"/>
<name>A0AAV0MCH2_9ROSI</name>
<accession>A0AAV0MCH2</accession>
<keyword evidence="2" id="KW-1185">Reference proteome</keyword>
<gene>
    <name evidence="1" type="ORF">LITE_LOCUS27955</name>
</gene>
<reference evidence="1" key="1">
    <citation type="submission" date="2022-08" db="EMBL/GenBank/DDBJ databases">
        <authorList>
            <person name="Gutierrez-Valencia J."/>
        </authorList>
    </citation>
    <scope>NUCLEOTIDE SEQUENCE</scope>
</reference>
<dbReference type="EMBL" id="CAMGYJ010000007">
    <property type="protein sequence ID" value="CAI0444100.1"/>
    <property type="molecule type" value="Genomic_DNA"/>
</dbReference>
<protein>
    <submittedName>
        <fullName evidence="1">Uncharacterized protein</fullName>
    </submittedName>
</protein>
<proteinExistence type="predicted"/>
<evidence type="ECO:0000313" key="1">
    <source>
        <dbReference type="EMBL" id="CAI0444100.1"/>
    </source>
</evidence>
<evidence type="ECO:0000313" key="2">
    <source>
        <dbReference type="Proteomes" id="UP001154282"/>
    </source>
</evidence>
<comment type="caution">
    <text evidence="1">The sequence shown here is derived from an EMBL/GenBank/DDBJ whole genome shotgun (WGS) entry which is preliminary data.</text>
</comment>
<dbReference type="Proteomes" id="UP001154282">
    <property type="component" value="Unassembled WGS sequence"/>
</dbReference>
<organism evidence="1 2">
    <name type="scientific">Linum tenue</name>
    <dbReference type="NCBI Taxonomy" id="586396"/>
    <lineage>
        <taxon>Eukaryota</taxon>
        <taxon>Viridiplantae</taxon>
        <taxon>Streptophyta</taxon>
        <taxon>Embryophyta</taxon>
        <taxon>Tracheophyta</taxon>
        <taxon>Spermatophyta</taxon>
        <taxon>Magnoliopsida</taxon>
        <taxon>eudicotyledons</taxon>
        <taxon>Gunneridae</taxon>
        <taxon>Pentapetalae</taxon>
        <taxon>rosids</taxon>
        <taxon>fabids</taxon>
        <taxon>Malpighiales</taxon>
        <taxon>Linaceae</taxon>
        <taxon>Linum</taxon>
    </lineage>
</organism>